<keyword evidence="2" id="KW-1185">Reference proteome</keyword>
<gene>
    <name evidence="1" type="ORF">J2W83_001733</name>
</gene>
<dbReference type="Proteomes" id="UP001259587">
    <property type="component" value="Unassembled WGS sequence"/>
</dbReference>
<comment type="caution">
    <text evidence="1">The sequence shown here is derived from an EMBL/GenBank/DDBJ whole genome shotgun (WGS) entry which is preliminary data.</text>
</comment>
<reference evidence="1" key="1">
    <citation type="submission" date="2023-07" db="EMBL/GenBank/DDBJ databases">
        <title>Sorghum-associated microbial communities from plants grown in Nebraska, USA.</title>
        <authorList>
            <person name="Schachtman D."/>
        </authorList>
    </citation>
    <scope>NUCLEOTIDE SEQUENCE</scope>
    <source>
        <strain evidence="1">BE56</strain>
    </source>
</reference>
<evidence type="ECO:0000313" key="2">
    <source>
        <dbReference type="Proteomes" id="UP001259587"/>
    </source>
</evidence>
<sequence length="226" mass="24312">MTVTLTLKQLQVQSSRPGAGKLNMYSLDELEAFVAQAISGNVFAQSGGGFVSVMAKSTPAIQKDIPAAFEMYTLLEHFLQTLPIRHEALDFGAPTVDLEPGIVVSHDGRKVIALLPILANQLGEVAFWLADALPSREVKAMPGTLALMFTVETHDAINHLLPEWLAAFYVQGQAGHCVPILALKSVLEDERFGGDWVAVAVHRLAEFALPQADALQAAGAEIKTTK</sequence>
<organism evidence="1 2">
    <name type="scientific">Pseudomonas hunanensis</name>
    <dbReference type="NCBI Taxonomy" id="1247546"/>
    <lineage>
        <taxon>Bacteria</taxon>
        <taxon>Pseudomonadati</taxon>
        <taxon>Pseudomonadota</taxon>
        <taxon>Gammaproteobacteria</taxon>
        <taxon>Pseudomonadales</taxon>
        <taxon>Pseudomonadaceae</taxon>
        <taxon>Pseudomonas</taxon>
    </lineage>
</organism>
<protein>
    <submittedName>
        <fullName evidence="1">Uncharacterized protein</fullName>
    </submittedName>
</protein>
<evidence type="ECO:0000313" key="1">
    <source>
        <dbReference type="EMBL" id="MDR6712138.1"/>
    </source>
</evidence>
<proteinExistence type="predicted"/>
<accession>A0ACC6K116</accession>
<name>A0ACC6K116_9PSED</name>
<dbReference type="EMBL" id="JAVDTH010000007">
    <property type="protein sequence ID" value="MDR6712138.1"/>
    <property type="molecule type" value="Genomic_DNA"/>
</dbReference>